<keyword evidence="2" id="KW-0732">Signal</keyword>
<organism evidence="3 4">
    <name type="scientific">Conidiobolus coronatus (strain ATCC 28846 / CBS 209.66 / NRRL 28638)</name>
    <name type="common">Delacroixia coronata</name>
    <dbReference type="NCBI Taxonomy" id="796925"/>
    <lineage>
        <taxon>Eukaryota</taxon>
        <taxon>Fungi</taxon>
        <taxon>Fungi incertae sedis</taxon>
        <taxon>Zoopagomycota</taxon>
        <taxon>Entomophthoromycotina</taxon>
        <taxon>Entomophthoromycetes</taxon>
        <taxon>Entomophthorales</taxon>
        <taxon>Ancylistaceae</taxon>
        <taxon>Conidiobolus</taxon>
    </lineage>
</organism>
<dbReference type="AlphaFoldDB" id="A0A137PDK4"/>
<feature type="compositionally biased region" description="Polar residues" evidence="1">
    <location>
        <begin position="42"/>
        <end position="62"/>
    </location>
</feature>
<feature type="chain" id="PRO_5007294768" evidence="2">
    <location>
        <begin position="22"/>
        <end position="101"/>
    </location>
</feature>
<accession>A0A137PDK4</accession>
<proteinExistence type="predicted"/>
<evidence type="ECO:0000256" key="1">
    <source>
        <dbReference type="SAM" id="MobiDB-lite"/>
    </source>
</evidence>
<gene>
    <name evidence="3" type="ORF">CONCODRAFT_15704</name>
</gene>
<protein>
    <submittedName>
        <fullName evidence="3">Uncharacterized protein</fullName>
    </submittedName>
</protein>
<feature type="region of interest" description="Disordered" evidence="1">
    <location>
        <begin position="29"/>
        <end position="64"/>
    </location>
</feature>
<name>A0A137PDK4_CONC2</name>
<sequence length="101" mass="11302">MLFKMNLIFTSFLIYLNFTQSMPQNRDAFQFAMNKGAPPLNNPSTSDSQDSSAGANNKSAAPTQDVVLLQTKNTNRNYQSPPIETYSDLFNSGYVENGMYE</sequence>
<dbReference type="EMBL" id="KQ964441">
    <property type="protein sequence ID" value="KXN73094.1"/>
    <property type="molecule type" value="Genomic_DNA"/>
</dbReference>
<feature type="signal peptide" evidence="2">
    <location>
        <begin position="1"/>
        <end position="21"/>
    </location>
</feature>
<evidence type="ECO:0000313" key="4">
    <source>
        <dbReference type="Proteomes" id="UP000070444"/>
    </source>
</evidence>
<evidence type="ECO:0000313" key="3">
    <source>
        <dbReference type="EMBL" id="KXN73094.1"/>
    </source>
</evidence>
<keyword evidence="4" id="KW-1185">Reference proteome</keyword>
<dbReference type="Proteomes" id="UP000070444">
    <property type="component" value="Unassembled WGS sequence"/>
</dbReference>
<reference evidence="3 4" key="1">
    <citation type="journal article" date="2015" name="Genome Biol. Evol.">
        <title>Phylogenomic analyses indicate that early fungi evolved digesting cell walls of algal ancestors of land plants.</title>
        <authorList>
            <person name="Chang Y."/>
            <person name="Wang S."/>
            <person name="Sekimoto S."/>
            <person name="Aerts A.L."/>
            <person name="Choi C."/>
            <person name="Clum A."/>
            <person name="LaButti K.M."/>
            <person name="Lindquist E.A."/>
            <person name="Yee Ngan C."/>
            <person name="Ohm R.A."/>
            <person name="Salamov A.A."/>
            <person name="Grigoriev I.V."/>
            <person name="Spatafora J.W."/>
            <person name="Berbee M.L."/>
        </authorList>
    </citation>
    <scope>NUCLEOTIDE SEQUENCE [LARGE SCALE GENOMIC DNA]</scope>
    <source>
        <strain evidence="3 4">NRRL 28638</strain>
    </source>
</reference>
<evidence type="ECO:0000256" key="2">
    <source>
        <dbReference type="SAM" id="SignalP"/>
    </source>
</evidence>